<dbReference type="GO" id="GO:0000155">
    <property type="term" value="F:phosphorelay sensor kinase activity"/>
    <property type="evidence" value="ECO:0007669"/>
    <property type="project" value="TreeGrafter"/>
</dbReference>
<evidence type="ECO:0000259" key="12">
    <source>
        <dbReference type="PROSITE" id="PS50885"/>
    </source>
</evidence>
<dbReference type="AlphaFoldDB" id="A0A317CJR7"/>
<evidence type="ECO:0000256" key="9">
    <source>
        <dbReference type="ARBA" id="ARBA00022989"/>
    </source>
</evidence>
<dbReference type="Gene3D" id="1.10.8.500">
    <property type="entry name" value="HAMP domain in histidine kinase"/>
    <property type="match status" value="1"/>
</dbReference>
<evidence type="ECO:0000256" key="7">
    <source>
        <dbReference type="ARBA" id="ARBA00022692"/>
    </source>
</evidence>
<accession>A0A317CJR7</accession>
<evidence type="ECO:0000256" key="2">
    <source>
        <dbReference type="ARBA" id="ARBA00004651"/>
    </source>
</evidence>
<sequence>MWKNFNFSVKVIVLVCVLTLFAALTGVGYHSMSNQIRDIGIQNAGDEMLSGYKNELKDIVDVMASTLAAATEGETDVKEIHKTYSKLAKGARFFPDKSGYFFIFEEEVSFIHASQPELEGKDLVDLRDVNGVFVIQELDKIAKAGGGYLEYYWDKPGKGNQPKLSYTKMIPDSPYSIGAGVYIDDIEEREQAIFTTMNDFTKSFLTKWAVILLAVFFVVVLPLTFYMIKSMTAPLARLTEIAAEYSRGALDSDIEYTDRKDEIGALSRAIKRLGSSTRIVMKKLEEANSRR</sequence>
<evidence type="ECO:0000313" key="13">
    <source>
        <dbReference type="EMBL" id="PWQ98431.1"/>
    </source>
</evidence>
<feature type="domain" description="HAMP" evidence="12">
    <location>
        <begin position="229"/>
        <end position="282"/>
    </location>
</feature>
<dbReference type="InterPro" id="IPR004010">
    <property type="entry name" value="Double_Cache_2"/>
</dbReference>
<evidence type="ECO:0000256" key="10">
    <source>
        <dbReference type="ARBA" id="ARBA00023136"/>
    </source>
</evidence>
<evidence type="ECO:0000256" key="5">
    <source>
        <dbReference type="ARBA" id="ARBA00022553"/>
    </source>
</evidence>
<keyword evidence="14" id="KW-1185">Reference proteome</keyword>
<organism evidence="13 14">
    <name type="scientific">Leucothrix arctica</name>
    <dbReference type="NCBI Taxonomy" id="1481894"/>
    <lineage>
        <taxon>Bacteria</taxon>
        <taxon>Pseudomonadati</taxon>
        <taxon>Pseudomonadota</taxon>
        <taxon>Gammaproteobacteria</taxon>
        <taxon>Thiotrichales</taxon>
        <taxon>Thiotrichaceae</taxon>
        <taxon>Leucothrix</taxon>
    </lineage>
</organism>
<evidence type="ECO:0000256" key="4">
    <source>
        <dbReference type="ARBA" id="ARBA00022475"/>
    </source>
</evidence>
<keyword evidence="7 11" id="KW-0812">Transmembrane</keyword>
<evidence type="ECO:0000256" key="6">
    <source>
        <dbReference type="ARBA" id="ARBA00022679"/>
    </source>
</evidence>
<dbReference type="Gene3D" id="3.30.450.20">
    <property type="entry name" value="PAS domain"/>
    <property type="match status" value="1"/>
</dbReference>
<dbReference type="SMART" id="SM00304">
    <property type="entry name" value="HAMP"/>
    <property type="match status" value="1"/>
</dbReference>
<dbReference type="SMART" id="SM01049">
    <property type="entry name" value="Cache_2"/>
    <property type="match status" value="1"/>
</dbReference>
<dbReference type="PANTHER" id="PTHR45528:SF10">
    <property type="entry name" value="METHYL-ACCEPTING CHEMOTAXIS PROTEIN"/>
    <property type="match status" value="1"/>
</dbReference>
<dbReference type="GO" id="GO:0005886">
    <property type="term" value="C:plasma membrane"/>
    <property type="evidence" value="ECO:0007669"/>
    <property type="project" value="UniProtKB-SubCell"/>
</dbReference>
<gene>
    <name evidence="13" type="ORF">DKT75_04720</name>
</gene>
<dbReference type="Pfam" id="PF00672">
    <property type="entry name" value="HAMP"/>
    <property type="match status" value="1"/>
</dbReference>
<name>A0A317CJR7_9GAMM</name>
<comment type="subcellular location">
    <subcellularLocation>
        <location evidence="2">Cell membrane</location>
        <topology evidence="2">Multi-pass membrane protein</topology>
    </subcellularLocation>
</comment>
<dbReference type="InterPro" id="IPR003660">
    <property type="entry name" value="HAMP_dom"/>
</dbReference>
<protein>
    <recommendedName>
        <fullName evidence="3">histidine kinase</fullName>
        <ecNumber evidence="3">2.7.13.3</ecNumber>
    </recommendedName>
</protein>
<keyword evidence="10 11" id="KW-0472">Membrane</keyword>
<keyword evidence="6" id="KW-0808">Transferase</keyword>
<dbReference type="RefSeq" id="WP_109822272.1">
    <property type="nucleotide sequence ID" value="NZ_QGKL01000012.1"/>
</dbReference>
<dbReference type="EMBL" id="QGKL01000012">
    <property type="protein sequence ID" value="PWQ98431.1"/>
    <property type="molecule type" value="Genomic_DNA"/>
</dbReference>
<dbReference type="CDD" id="cd06225">
    <property type="entry name" value="HAMP"/>
    <property type="match status" value="1"/>
</dbReference>
<dbReference type="PANTHER" id="PTHR45528">
    <property type="entry name" value="SENSOR HISTIDINE KINASE CPXA"/>
    <property type="match status" value="1"/>
</dbReference>
<comment type="catalytic activity">
    <reaction evidence="1">
        <text>ATP + protein L-histidine = ADP + protein N-phospho-L-histidine.</text>
        <dbReference type="EC" id="2.7.13.3"/>
    </reaction>
</comment>
<evidence type="ECO:0000313" key="14">
    <source>
        <dbReference type="Proteomes" id="UP000245506"/>
    </source>
</evidence>
<keyword evidence="8" id="KW-0418">Kinase</keyword>
<comment type="caution">
    <text evidence="13">The sequence shown here is derived from an EMBL/GenBank/DDBJ whole genome shotgun (WGS) entry which is preliminary data.</text>
</comment>
<dbReference type="EC" id="2.7.13.3" evidence="3"/>
<evidence type="ECO:0000256" key="1">
    <source>
        <dbReference type="ARBA" id="ARBA00000085"/>
    </source>
</evidence>
<keyword evidence="5" id="KW-0597">Phosphoprotein</keyword>
<dbReference type="InterPro" id="IPR050398">
    <property type="entry name" value="HssS/ArlS-like"/>
</dbReference>
<dbReference type="Proteomes" id="UP000245506">
    <property type="component" value="Unassembled WGS sequence"/>
</dbReference>
<proteinExistence type="predicted"/>
<feature type="transmembrane region" description="Helical" evidence="11">
    <location>
        <begin position="208"/>
        <end position="228"/>
    </location>
</feature>
<evidence type="ECO:0000256" key="11">
    <source>
        <dbReference type="SAM" id="Phobius"/>
    </source>
</evidence>
<reference evidence="13 14" key="1">
    <citation type="submission" date="2018-05" db="EMBL/GenBank/DDBJ databases">
        <title>Leucothrix arctica sp. nov., isolated from Arctic seawater.</title>
        <authorList>
            <person name="Choi A."/>
            <person name="Baek K."/>
        </authorList>
    </citation>
    <scope>NUCLEOTIDE SEQUENCE [LARGE SCALE GENOMIC DNA]</scope>
    <source>
        <strain evidence="13 14">IMCC9719</strain>
    </source>
</reference>
<evidence type="ECO:0000256" key="8">
    <source>
        <dbReference type="ARBA" id="ARBA00022777"/>
    </source>
</evidence>
<dbReference type="OrthoDB" id="6433966at2"/>
<keyword evidence="4" id="KW-1003">Cell membrane</keyword>
<keyword evidence="9 11" id="KW-1133">Transmembrane helix</keyword>
<dbReference type="PROSITE" id="PS50885">
    <property type="entry name" value="HAMP"/>
    <property type="match status" value="1"/>
</dbReference>
<dbReference type="Pfam" id="PF08269">
    <property type="entry name" value="dCache_2"/>
    <property type="match status" value="1"/>
</dbReference>
<dbReference type="SUPFAM" id="SSF158472">
    <property type="entry name" value="HAMP domain-like"/>
    <property type="match status" value="1"/>
</dbReference>
<dbReference type="InterPro" id="IPR033480">
    <property type="entry name" value="sCache_2"/>
</dbReference>
<evidence type="ECO:0000256" key="3">
    <source>
        <dbReference type="ARBA" id="ARBA00012438"/>
    </source>
</evidence>